<sequence>MNFPPDFDAEETFKQICDTTPDKPGKTVECENAPARMPSNGTVSL</sequence>
<protein>
    <submittedName>
        <fullName evidence="2">Uncharacterized protein</fullName>
    </submittedName>
</protein>
<name>A0A6B0SQH3_9EURY</name>
<gene>
    <name evidence="2" type="ORF">GRX01_05140</name>
</gene>
<keyword evidence="3" id="KW-1185">Reference proteome</keyword>
<dbReference type="RefSeq" id="WP_159664144.1">
    <property type="nucleotide sequence ID" value="NZ_WUUS01000003.1"/>
</dbReference>
<dbReference type="EMBL" id="WUUS01000003">
    <property type="protein sequence ID" value="MXR40727.1"/>
    <property type="molecule type" value="Genomic_DNA"/>
</dbReference>
<comment type="caution">
    <text evidence="2">The sequence shown here is derived from an EMBL/GenBank/DDBJ whole genome shotgun (WGS) entry which is preliminary data.</text>
</comment>
<evidence type="ECO:0000313" key="3">
    <source>
        <dbReference type="Proteomes" id="UP000437065"/>
    </source>
</evidence>
<feature type="region of interest" description="Disordered" evidence="1">
    <location>
        <begin position="17"/>
        <end position="45"/>
    </location>
</feature>
<organism evidence="2 3">
    <name type="scientific">Halobaculum saliterrae</name>
    <dbReference type="NCBI Taxonomy" id="2073113"/>
    <lineage>
        <taxon>Archaea</taxon>
        <taxon>Methanobacteriati</taxon>
        <taxon>Methanobacteriota</taxon>
        <taxon>Stenosarchaea group</taxon>
        <taxon>Halobacteria</taxon>
        <taxon>Halobacteriales</taxon>
        <taxon>Haloferacaceae</taxon>
        <taxon>Halobaculum</taxon>
    </lineage>
</organism>
<accession>A0A6B0SQH3</accession>
<evidence type="ECO:0000313" key="2">
    <source>
        <dbReference type="EMBL" id="MXR40727.1"/>
    </source>
</evidence>
<feature type="compositionally biased region" description="Basic and acidic residues" evidence="1">
    <location>
        <begin position="20"/>
        <end position="29"/>
    </location>
</feature>
<proteinExistence type="predicted"/>
<dbReference type="AlphaFoldDB" id="A0A6B0SQH3"/>
<reference evidence="2 3" key="1">
    <citation type="submission" date="2019-12" db="EMBL/GenBank/DDBJ databases">
        <title>Isolation and characterization of three novel carbon monoxide-oxidizing members of Halobacteria from salione crusts and soils.</title>
        <authorList>
            <person name="Myers M.R."/>
            <person name="King G.M."/>
        </authorList>
    </citation>
    <scope>NUCLEOTIDE SEQUENCE [LARGE SCALE GENOMIC DNA]</scope>
    <source>
        <strain evidence="2 3">WSA2</strain>
    </source>
</reference>
<dbReference type="Proteomes" id="UP000437065">
    <property type="component" value="Unassembled WGS sequence"/>
</dbReference>
<evidence type="ECO:0000256" key="1">
    <source>
        <dbReference type="SAM" id="MobiDB-lite"/>
    </source>
</evidence>